<evidence type="ECO:0000313" key="2">
    <source>
        <dbReference type="EMBL" id="PKY98312.1"/>
    </source>
</evidence>
<comment type="caution">
    <text evidence="2">The sequence shown here is derived from an EMBL/GenBank/DDBJ whole genome shotgun (WGS) entry which is preliminary data.</text>
</comment>
<proteinExistence type="predicted"/>
<dbReference type="EMBL" id="PKHA01000008">
    <property type="protein sequence ID" value="PKY98312.1"/>
    <property type="molecule type" value="Genomic_DNA"/>
</dbReference>
<dbReference type="Proteomes" id="UP000234778">
    <property type="component" value="Unassembled WGS sequence"/>
</dbReference>
<evidence type="ECO:0000259" key="1">
    <source>
        <dbReference type="Pfam" id="PF20013"/>
    </source>
</evidence>
<gene>
    <name evidence="2" type="ORF">CYJ26_07835</name>
</gene>
<reference evidence="2 3" key="1">
    <citation type="submission" date="2017-12" db="EMBL/GenBank/DDBJ databases">
        <title>Phylogenetic diversity of female urinary microbiome.</title>
        <authorList>
            <person name="Thomas-White K."/>
            <person name="Wolfe A.J."/>
        </authorList>
    </citation>
    <scope>NUCLEOTIDE SEQUENCE [LARGE SCALE GENOMIC DNA]</scope>
    <source>
        <strain evidence="2 3">UMB0319</strain>
    </source>
</reference>
<protein>
    <recommendedName>
        <fullName evidence="1">GTPase-associated protein 1 N-terminal domain-containing protein</fullName>
    </recommendedName>
</protein>
<organism evidence="2 3">
    <name type="scientific">Actinomyces urogenitalis</name>
    <dbReference type="NCBI Taxonomy" id="103621"/>
    <lineage>
        <taxon>Bacteria</taxon>
        <taxon>Bacillati</taxon>
        <taxon>Actinomycetota</taxon>
        <taxon>Actinomycetes</taxon>
        <taxon>Actinomycetales</taxon>
        <taxon>Actinomycetaceae</taxon>
        <taxon>Actinomyces</taxon>
    </lineage>
</organism>
<dbReference type="InterPro" id="IPR045402">
    <property type="entry name" value="GAP1-N2"/>
</dbReference>
<evidence type="ECO:0000313" key="3">
    <source>
        <dbReference type="Proteomes" id="UP000234778"/>
    </source>
</evidence>
<name>A0A2I1KRQ5_9ACTO</name>
<accession>A0A2I1KRQ5</accession>
<sequence length="891" mass="93817">MARAGVQLLYANVDRVVDGRETSGWQLMACEPAIADDLRERLLTHIRPELDLVVPLPDFPTPQEEAAADRRLTQVLTVDGTVLAHTAPAGPDTTGRANTMSHLILLAAEPAPAQATADLWRSPAWSTPVGAQAVRQARVSAPDAFLPGTVVTEETVAAFITQAGCGPVLAYIADLLDERLRARVTGERVDGATLVLPVQSTDEAALWIGALQRTCAPATARLLGYTTFARAAAPLEVDALASSGLDLVCVPASDRLDVVDQHPDTALVTAQAAAAHTLTTAWGVLVAAMSRDLGTWQGARSAMRDLLSFLTVHTDLSPAWPLAMVEASDAGILGVSDGHLDTTVDLELVACQPSGLAGAAYLSSLVAERILGASQSDPAHWWDKLSVVPRDVPATGVVAGLAEKYLNSAVQDAAWLLRRERHDDEDAERSLAQWSTSSQGCAVLPDLAGRLIATLEAAGAAGARERLAAVGNLVRDGVVLDETVEMRLLAPVAQAFMTADGSALAEPSLPSALRAGVCRLLGDLLVGEYRFHTVPSLAPQVCDWLAPVATASPHVALEVAASRLLVSSSPQREAEQWRQAMDAVVGLERGDQVATSPQLQDQVARYVAPAAMPPWQQLWQSWSEAAAACALYHAGQESATALAQQVLVAKNHPPSQPLGATYAYVSTPTAAATVAWLHPQPLFSLAAPTAVGWACATLLATHSLARTQEPLMQCRAVTDECDRALAILALAAVQGLRPGLPGDLSTVAARLQQRSVELVEVLDSHPQLLHRGTDLATGELVDGALRALADAENARTIVEQAASLAPRVEGSRQHVAAAASVLGGLVPDPVALAKAAIRARVRMLGEAGVEAVHRAIHTAYVGYGIQGMDTWCDKQVLGTSSRGLRGLFQRR</sequence>
<dbReference type="AlphaFoldDB" id="A0A2I1KRQ5"/>
<feature type="domain" description="GTPase-associated protein 1 N-terminal" evidence="1">
    <location>
        <begin position="7"/>
        <end position="130"/>
    </location>
</feature>
<dbReference type="Pfam" id="PF20013">
    <property type="entry name" value="GAP1-N2"/>
    <property type="match status" value="1"/>
</dbReference>